<evidence type="ECO:0000313" key="2">
    <source>
        <dbReference type="EMBL" id="MCJ2176954.1"/>
    </source>
</evidence>
<dbReference type="EMBL" id="JALHLE010000001">
    <property type="protein sequence ID" value="MCJ2176954.1"/>
    <property type="molecule type" value="Genomic_DNA"/>
</dbReference>
<reference evidence="2" key="1">
    <citation type="submission" date="2022-03" db="EMBL/GenBank/DDBJ databases">
        <title>Identification of a novel bacterium isolated from mangrove sediments.</title>
        <authorList>
            <person name="Pan X."/>
        </authorList>
    </citation>
    <scope>NUCLEOTIDE SEQUENCE</scope>
    <source>
        <strain evidence="2">B2580</strain>
    </source>
</reference>
<keyword evidence="3" id="KW-1185">Reference proteome</keyword>
<evidence type="ECO:0000259" key="1">
    <source>
        <dbReference type="Pfam" id="PF13601"/>
    </source>
</evidence>
<organism evidence="2 3">
    <name type="scientific">Novosphingobium album</name>
    <name type="common">ex Hu et al. 2023</name>
    <dbReference type="NCBI Taxonomy" id="2930093"/>
    <lineage>
        <taxon>Bacteria</taxon>
        <taxon>Pseudomonadati</taxon>
        <taxon>Pseudomonadota</taxon>
        <taxon>Alphaproteobacteria</taxon>
        <taxon>Sphingomonadales</taxon>
        <taxon>Sphingomonadaceae</taxon>
        <taxon>Novosphingobium</taxon>
    </lineage>
</organism>
<dbReference type="PANTHER" id="PTHR37318">
    <property type="entry name" value="BSL7504 PROTEIN"/>
    <property type="match status" value="1"/>
</dbReference>
<dbReference type="Pfam" id="PF13601">
    <property type="entry name" value="HTH_34"/>
    <property type="match status" value="1"/>
</dbReference>
<protein>
    <submittedName>
        <fullName evidence="2">Transcriptional regulator</fullName>
    </submittedName>
</protein>
<comment type="caution">
    <text evidence="2">The sequence shown here is derived from an EMBL/GenBank/DDBJ whole genome shotgun (WGS) entry which is preliminary data.</text>
</comment>
<name>A0ABT0AWM6_9SPHN</name>
<dbReference type="InterPro" id="IPR027395">
    <property type="entry name" value="WH_DNA-bd_dom"/>
</dbReference>
<dbReference type="PANTHER" id="PTHR37318:SF1">
    <property type="entry name" value="BSL7504 PROTEIN"/>
    <property type="match status" value="1"/>
</dbReference>
<proteinExistence type="predicted"/>
<dbReference type="SUPFAM" id="SSF46785">
    <property type="entry name" value="Winged helix' DNA-binding domain"/>
    <property type="match status" value="1"/>
</dbReference>
<dbReference type="RefSeq" id="WP_243989625.1">
    <property type="nucleotide sequence ID" value="NZ_JALHLE010000001.1"/>
</dbReference>
<dbReference type="Proteomes" id="UP001162880">
    <property type="component" value="Unassembled WGS sequence"/>
</dbReference>
<sequence length="128" mass="14291">MAETRADTPFAFNGLDRIFHERARLGIVTSLAGQPEGLSFAQLKQLCGLTDGNLNRHLTVLEEARYVIIEKSFEGKRPQTRCRLSELGRGDFGQYLAALESALLKATRATEGKESVSNISRRLRERPT</sequence>
<feature type="domain" description="Winged helix DNA-binding" evidence="1">
    <location>
        <begin position="24"/>
        <end position="101"/>
    </location>
</feature>
<dbReference type="Gene3D" id="1.10.10.10">
    <property type="entry name" value="Winged helix-like DNA-binding domain superfamily/Winged helix DNA-binding domain"/>
    <property type="match status" value="1"/>
</dbReference>
<dbReference type="InterPro" id="IPR036388">
    <property type="entry name" value="WH-like_DNA-bd_sf"/>
</dbReference>
<gene>
    <name evidence="2" type="ORF">MTR64_00085</name>
</gene>
<accession>A0ABT0AWM6</accession>
<evidence type="ECO:0000313" key="3">
    <source>
        <dbReference type="Proteomes" id="UP001162880"/>
    </source>
</evidence>
<dbReference type="InterPro" id="IPR036390">
    <property type="entry name" value="WH_DNA-bd_sf"/>
</dbReference>